<dbReference type="SUPFAM" id="SSF57302">
    <property type="entry name" value="Snake toxin-like"/>
    <property type="match status" value="1"/>
</dbReference>
<dbReference type="EC" id="2.7.11.30" evidence="13"/>
<evidence type="ECO:0000256" key="7">
    <source>
        <dbReference type="ARBA" id="ARBA00022741"/>
    </source>
</evidence>
<dbReference type="GO" id="GO:0046872">
    <property type="term" value="F:metal ion binding"/>
    <property type="evidence" value="ECO:0007669"/>
    <property type="project" value="UniProtKB-KW"/>
</dbReference>
<evidence type="ECO:0000256" key="13">
    <source>
        <dbReference type="RuleBase" id="RU361271"/>
    </source>
</evidence>
<evidence type="ECO:0000256" key="4">
    <source>
        <dbReference type="ARBA" id="ARBA00022679"/>
    </source>
</evidence>
<dbReference type="InterPro" id="IPR045860">
    <property type="entry name" value="Snake_toxin-like_sf"/>
</dbReference>
<evidence type="ECO:0000256" key="10">
    <source>
        <dbReference type="ARBA" id="ARBA00022989"/>
    </source>
</evidence>
<proteinExistence type="inferred from homology"/>
<comment type="cofactor">
    <cofactor evidence="13">
        <name>Mg(2+)</name>
        <dbReference type="ChEBI" id="CHEBI:18420"/>
    </cofactor>
    <cofactor evidence="13">
        <name>Mn(2+)</name>
        <dbReference type="ChEBI" id="CHEBI:29035"/>
    </cofactor>
</comment>
<evidence type="ECO:0000313" key="16">
    <source>
        <dbReference type="EMBL" id="KRX22203.1"/>
    </source>
</evidence>
<comment type="subcellular location">
    <subcellularLocation>
        <location evidence="1 13">Membrane</location>
        <topology evidence="1 13">Single-pass type I membrane protein</topology>
    </subcellularLocation>
</comment>
<comment type="catalytic activity">
    <reaction evidence="13">
        <text>L-threonyl-[receptor-protein] + ATP = O-phospho-L-threonyl-[receptor-protein] + ADP + H(+)</text>
        <dbReference type="Rhea" id="RHEA:44880"/>
        <dbReference type="Rhea" id="RHEA-COMP:11024"/>
        <dbReference type="Rhea" id="RHEA-COMP:11025"/>
        <dbReference type="ChEBI" id="CHEBI:15378"/>
        <dbReference type="ChEBI" id="CHEBI:30013"/>
        <dbReference type="ChEBI" id="CHEBI:30616"/>
        <dbReference type="ChEBI" id="CHEBI:61977"/>
        <dbReference type="ChEBI" id="CHEBI:456216"/>
        <dbReference type="EC" id="2.7.11.30"/>
    </reaction>
</comment>
<dbReference type="EMBL" id="JYDL01000033">
    <property type="protein sequence ID" value="KRX22203.1"/>
    <property type="molecule type" value="Genomic_DNA"/>
</dbReference>
<dbReference type="AlphaFoldDB" id="A0A0V0S629"/>
<keyword evidence="7 13" id="KW-0547">Nucleotide-binding</keyword>
<keyword evidence="13" id="KW-0479">Metal-binding</keyword>
<keyword evidence="10 13" id="KW-1133">Transmembrane helix</keyword>
<dbReference type="Pfam" id="PF00069">
    <property type="entry name" value="Pkinase"/>
    <property type="match status" value="1"/>
</dbReference>
<keyword evidence="11 13" id="KW-0472">Membrane</keyword>
<evidence type="ECO:0000256" key="6">
    <source>
        <dbReference type="ARBA" id="ARBA00022729"/>
    </source>
</evidence>
<dbReference type="Gene3D" id="1.10.510.10">
    <property type="entry name" value="Transferase(Phosphotransferase) domain 1"/>
    <property type="match status" value="1"/>
</dbReference>
<keyword evidence="5 13" id="KW-0812">Transmembrane</keyword>
<feature type="chain" id="PRO_5006868539" description="Serine/threonine-protein kinase receptor" evidence="14">
    <location>
        <begin position="23"/>
        <end position="597"/>
    </location>
</feature>
<keyword evidence="13" id="KW-0460">Magnesium</keyword>
<dbReference type="PROSITE" id="PS00108">
    <property type="entry name" value="PROTEIN_KINASE_ST"/>
    <property type="match status" value="1"/>
</dbReference>
<feature type="signal peptide" evidence="14">
    <location>
        <begin position="1"/>
        <end position="22"/>
    </location>
</feature>
<comment type="caution">
    <text evidence="16">The sequence shown here is derived from an EMBL/GenBank/DDBJ whole genome shotgun (WGS) entry which is preliminary data.</text>
</comment>
<dbReference type="OrthoDB" id="547665at2759"/>
<evidence type="ECO:0000256" key="11">
    <source>
        <dbReference type="ARBA" id="ARBA00023136"/>
    </source>
</evidence>
<keyword evidence="13" id="KW-0464">Manganese</keyword>
<keyword evidence="12 13" id="KW-0675">Receptor</keyword>
<organism evidence="16 17">
    <name type="scientific">Trichinella nelsoni</name>
    <dbReference type="NCBI Taxonomy" id="6336"/>
    <lineage>
        <taxon>Eukaryota</taxon>
        <taxon>Metazoa</taxon>
        <taxon>Ecdysozoa</taxon>
        <taxon>Nematoda</taxon>
        <taxon>Enoplea</taxon>
        <taxon>Dorylaimia</taxon>
        <taxon>Trichinellida</taxon>
        <taxon>Trichinellidae</taxon>
        <taxon>Trichinella</taxon>
    </lineage>
</organism>
<dbReference type="GO" id="GO:0048179">
    <property type="term" value="C:activin receptor complex"/>
    <property type="evidence" value="ECO:0007669"/>
    <property type="project" value="TreeGrafter"/>
</dbReference>
<dbReference type="InterPro" id="IPR011009">
    <property type="entry name" value="Kinase-like_dom_sf"/>
</dbReference>
<keyword evidence="6 14" id="KW-0732">Signal</keyword>
<evidence type="ECO:0000256" key="9">
    <source>
        <dbReference type="ARBA" id="ARBA00022840"/>
    </source>
</evidence>
<reference evidence="16 17" key="1">
    <citation type="submission" date="2015-01" db="EMBL/GenBank/DDBJ databases">
        <title>Evolution of Trichinella species and genotypes.</title>
        <authorList>
            <person name="Korhonen P.K."/>
            <person name="Edoardo P."/>
            <person name="Giuseppe L.R."/>
            <person name="Gasser R.B."/>
        </authorList>
    </citation>
    <scope>NUCLEOTIDE SEQUENCE [LARGE SCALE GENOMIC DNA]</scope>
    <source>
        <strain evidence="16">ISS37</strain>
    </source>
</reference>
<dbReference type="PANTHER" id="PTHR23255">
    <property type="entry name" value="TRANSFORMING GROWTH FACTOR-BETA RECEPTOR TYPE I AND II"/>
    <property type="match status" value="1"/>
</dbReference>
<dbReference type="GO" id="GO:0071363">
    <property type="term" value="P:cellular response to growth factor stimulus"/>
    <property type="evidence" value="ECO:0007669"/>
    <property type="project" value="TreeGrafter"/>
</dbReference>
<evidence type="ECO:0000256" key="12">
    <source>
        <dbReference type="ARBA" id="ARBA00023170"/>
    </source>
</evidence>
<evidence type="ECO:0000256" key="14">
    <source>
        <dbReference type="SAM" id="SignalP"/>
    </source>
</evidence>
<evidence type="ECO:0000256" key="1">
    <source>
        <dbReference type="ARBA" id="ARBA00004479"/>
    </source>
</evidence>
<dbReference type="CDD" id="cd23615">
    <property type="entry name" value="TFP_LU_ECD_ACVR2"/>
    <property type="match status" value="1"/>
</dbReference>
<comment type="similarity">
    <text evidence="2 13">Belongs to the protein kinase superfamily. TKL Ser/Thr protein kinase family. TGFB receptor subfamily.</text>
</comment>
<evidence type="ECO:0000256" key="2">
    <source>
        <dbReference type="ARBA" id="ARBA00009605"/>
    </source>
</evidence>
<evidence type="ECO:0000313" key="17">
    <source>
        <dbReference type="Proteomes" id="UP000054630"/>
    </source>
</evidence>
<dbReference type="PROSITE" id="PS50011">
    <property type="entry name" value="PROTEIN_KINASE_DOM"/>
    <property type="match status" value="1"/>
</dbReference>
<feature type="domain" description="Protein kinase" evidence="15">
    <location>
        <begin position="277"/>
        <end position="570"/>
    </location>
</feature>
<keyword evidence="4 13" id="KW-0808">Transferase</keyword>
<dbReference type="Gene3D" id="2.10.60.10">
    <property type="entry name" value="CD59"/>
    <property type="match status" value="1"/>
</dbReference>
<dbReference type="GO" id="GO:0048185">
    <property type="term" value="F:activin binding"/>
    <property type="evidence" value="ECO:0007669"/>
    <property type="project" value="TreeGrafter"/>
</dbReference>
<accession>A0A0V0S629</accession>
<gene>
    <name evidence="16" type="primary">ACVR2A</name>
    <name evidence="16" type="ORF">T07_10165</name>
</gene>
<protein>
    <recommendedName>
        <fullName evidence="13">Serine/threonine-protein kinase receptor</fullName>
        <ecNumber evidence="13">2.7.11.30</ecNumber>
    </recommendedName>
</protein>
<evidence type="ECO:0000256" key="3">
    <source>
        <dbReference type="ARBA" id="ARBA00022527"/>
    </source>
</evidence>
<keyword evidence="3 13" id="KW-0723">Serine/threonine-protein kinase</keyword>
<dbReference type="InterPro" id="IPR000719">
    <property type="entry name" value="Prot_kinase_dom"/>
</dbReference>
<keyword evidence="8 13" id="KW-0418">Kinase</keyword>
<evidence type="ECO:0000256" key="8">
    <source>
        <dbReference type="ARBA" id="ARBA00022777"/>
    </source>
</evidence>
<evidence type="ECO:0000259" key="15">
    <source>
        <dbReference type="PROSITE" id="PS50011"/>
    </source>
</evidence>
<evidence type="ECO:0000256" key="5">
    <source>
        <dbReference type="ARBA" id="ARBA00022692"/>
    </source>
</evidence>
<dbReference type="InterPro" id="IPR008271">
    <property type="entry name" value="Ser/Thr_kinase_AS"/>
</dbReference>
<dbReference type="STRING" id="6336.A0A0V0S629"/>
<keyword evidence="17" id="KW-1185">Reference proteome</keyword>
<dbReference type="InterPro" id="IPR000333">
    <property type="entry name" value="TGFB_receptor"/>
</dbReference>
<feature type="transmembrane region" description="Helical" evidence="13">
    <location>
        <begin position="221"/>
        <end position="242"/>
    </location>
</feature>
<dbReference type="PRINTS" id="PR00653">
    <property type="entry name" value="ACTIVIN2R"/>
</dbReference>
<name>A0A0V0S629_9BILA</name>
<dbReference type="GO" id="GO:0005524">
    <property type="term" value="F:ATP binding"/>
    <property type="evidence" value="ECO:0007669"/>
    <property type="project" value="UniProtKB-UniRule"/>
</dbReference>
<dbReference type="Proteomes" id="UP000054630">
    <property type="component" value="Unassembled WGS sequence"/>
</dbReference>
<sequence>MHFKLLYLSLFGFIRLKSYCNADCWIWDSFVLSSIIFSNEYISKIQKRDDCVIKCAAFHMNVMLLIDALFFSIRSFVPLFGQCSAFMDMRSENYDDFSCAYFNSDVCNGTAENCPTPETCENSGNSSQGCYAVWKYVGEQAQVMFKGCWTNEMDCEFDRCIAEEPSVDSAVRSVEVYFCCCNKPMCNREFQVGSKSFSETFSKIDRTNTTILTVDDSLRNVIFSLISVLLAAVLILVGFYFVRRYRLRFLLKSLESHSTALPKRLPLSLSNLPQRQIRLKDKISRGHYGCVYKATMGAQQVVVAVKVFSANNSDSWVQEQEIYAVPGLKSHPNILRFLGAEAHGTGPNYDYWLITEYHQRGSLHDHIKVHSISFQQLLSIGVSILRGLSFLHEEVVSTDKYKPTIVHRDFKSRNVLLKDDFTACVADFGLALKCEHGRTPNDTHGQVGTRRYMAPEVLEGATEFSAFAFRQIDVYAAALVLWELMSRCSLHGEEPDEYKLPFEVEVGLRPTLQVIQDTVATKKRRPIIKDSWRVDSHSKVVCATIEEMWDGEPEARISVGCAAERLNALWHVGADFDSDPKDELAPLMIAEQQHCDA</sequence>
<dbReference type="PANTHER" id="PTHR23255:SF98">
    <property type="entry name" value="SERINE_THREONINE-PROTEIN KINASE RECEPTOR"/>
    <property type="match status" value="1"/>
</dbReference>
<dbReference type="SUPFAM" id="SSF56112">
    <property type="entry name" value="Protein kinase-like (PK-like)"/>
    <property type="match status" value="1"/>
</dbReference>
<dbReference type="GO" id="GO:0017002">
    <property type="term" value="F:activin receptor activity"/>
    <property type="evidence" value="ECO:0007669"/>
    <property type="project" value="TreeGrafter"/>
</dbReference>
<keyword evidence="9 13" id="KW-0067">ATP-binding</keyword>
<dbReference type="Gene3D" id="3.30.200.20">
    <property type="entry name" value="Phosphorylase Kinase, domain 1"/>
    <property type="match status" value="1"/>
</dbReference>